<dbReference type="Pfam" id="PF02518">
    <property type="entry name" value="HATPase_c"/>
    <property type="match status" value="1"/>
</dbReference>
<keyword evidence="3 9" id="KW-0597">Phosphoprotein</keyword>
<dbReference type="InterPro" id="IPR001789">
    <property type="entry name" value="Sig_transdc_resp-reg_receiver"/>
</dbReference>
<keyword evidence="14" id="KW-1185">Reference proteome</keyword>
<keyword evidence="10" id="KW-1133">Transmembrane helix</keyword>
<comment type="catalytic activity">
    <reaction evidence="1">
        <text>ATP + protein L-histidine = ADP + protein N-phospho-L-histidine.</text>
        <dbReference type="EC" id="2.7.13.3"/>
    </reaction>
</comment>
<comment type="caution">
    <text evidence="13">The sequence shown here is derived from an EMBL/GenBank/DDBJ whole genome shotgun (WGS) entry which is preliminary data.</text>
</comment>
<feature type="transmembrane region" description="Helical" evidence="10">
    <location>
        <begin position="59"/>
        <end position="77"/>
    </location>
</feature>
<dbReference type="Proteomes" id="UP000251341">
    <property type="component" value="Unassembled WGS sequence"/>
</dbReference>
<proteinExistence type="predicted"/>
<evidence type="ECO:0000313" key="14">
    <source>
        <dbReference type="Proteomes" id="UP000251341"/>
    </source>
</evidence>
<dbReference type="InterPro" id="IPR011006">
    <property type="entry name" value="CheY-like_superfamily"/>
</dbReference>
<dbReference type="AlphaFoldDB" id="A0A315END1"/>
<evidence type="ECO:0000256" key="6">
    <source>
        <dbReference type="ARBA" id="ARBA00023026"/>
    </source>
</evidence>
<dbReference type="InterPro" id="IPR005467">
    <property type="entry name" value="His_kinase_dom"/>
</dbReference>
<dbReference type="InterPro" id="IPR036097">
    <property type="entry name" value="HisK_dim/P_sf"/>
</dbReference>
<evidence type="ECO:0000256" key="8">
    <source>
        <dbReference type="ARBA" id="ARBA00070152"/>
    </source>
</evidence>
<evidence type="ECO:0000256" key="9">
    <source>
        <dbReference type="PROSITE-ProRule" id="PRU00169"/>
    </source>
</evidence>
<dbReference type="SUPFAM" id="SSF47384">
    <property type="entry name" value="Homodimeric domain of signal transducing histidine kinase"/>
    <property type="match status" value="1"/>
</dbReference>
<sequence>MAETLQNGFLPKGFFQGSPLQRRRSLLTYMLLLVGACSLPFYFIHHPDYNHVANLVGTAGYWGLLVLLWLGAPYVLIANGTLLWSISYVAYLAAMTGGINSPVLVWITAVVLPAILLLDRMAAFFWVIVVFVVNLLLLLISQQGLVNSDINMANDVMAWTVANKLFVLSLAMFVVFVAERMHRSQVADMDHSNAELEQTHQALIRAQAHKDEFIASVGHELRTPMNAILGLNGILRTELSSRAEDAEVVDHIRRSTEQLLQVVNDILDFSQLQAGRLTLREDEFSLRETLTAVLASFEAKAQAKGIALHLDAAAVHNMWVKGDRQRLAQVLSNLLDNALKFTATGNIHVRGQAVGGGVLFEVQDTGIGIAPDRQKQIFNGFEHADVQTNRQYGGTGLGLSICERLVRLQGGTIGVSSVQGQGARFWFQLPMRSVAVQEAKAAAEMARMLVDKALQILLVDDNAVNLLVARMMLKKCFPKSEIVEASSGTIAIEKLRAQSFDLVLMDMVMPEMDGMEVTQILRTNFSAPVCHIPVLALTASANPVDQDRCLASGMNDVIHKPLDEQELIVKISNALALHAAKEQP</sequence>
<dbReference type="CDD" id="cd16922">
    <property type="entry name" value="HATPase_EvgS-ArcB-TorS-like"/>
    <property type="match status" value="1"/>
</dbReference>
<evidence type="ECO:0000256" key="10">
    <source>
        <dbReference type="SAM" id="Phobius"/>
    </source>
</evidence>
<keyword evidence="4" id="KW-0732">Signal</keyword>
<evidence type="ECO:0000313" key="13">
    <source>
        <dbReference type="EMBL" id="PUE59416.1"/>
    </source>
</evidence>
<dbReference type="FunFam" id="3.30.565.10:FF:000010">
    <property type="entry name" value="Sensor histidine kinase RcsC"/>
    <property type="match status" value="1"/>
</dbReference>
<dbReference type="PRINTS" id="PR00344">
    <property type="entry name" value="BCTRLSENSOR"/>
</dbReference>
<dbReference type="EMBL" id="NESP01000001">
    <property type="protein sequence ID" value="PUE59416.1"/>
    <property type="molecule type" value="Genomic_DNA"/>
</dbReference>
<accession>A0A315END1</accession>
<evidence type="ECO:0000259" key="12">
    <source>
        <dbReference type="PROSITE" id="PS50110"/>
    </source>
</evidence>
<dbReference type="CDD" id="cd00082">
    <property type="entry name" value="HisKA"/>
    <property type="match status" value="1"/>
</dbReference>
<keyword evidence="10" id="KW-0472">Membrane</keyword>
<feature type="transmembrane region" description="Helical" evidence="10">
    <location>
        <begin position="161"/>
        <end position="178"/>
    </location>
</feature>
<gene>
    <name evidence="13" type="ORF">B9Z44_07450</name>
</gene>
<dbReference type="InterPro" id="IPR003594">
    <property type="entry name" value="HATPase_dom"/>
</dbReference>
<dbReference type="SUPFAM" id="SSF55874">
    <property type="entry name" value="ATPase domain of HSP90 chaperone/DNA topoisomerase II/histidine kinase"/>
    <property type="match status" value="1"/>
</dbReference>
<feature type="transmembrane region" description="Helical" evidence="10">
    <location>
        <begin position="89"/>
        <end position="115"/>
    </location>
</feature>
<evidence type="ECO:0000256" key="4">
    <source>
        <dbReference type="ARBA" id="ARBA00022729"/>
    </source>
</evidence>
<keyword evidence="10" id="KW-0812">Transmembrane</keyword>
<dbReference type="PANTHER" id="PTHR45339:SF3">
    <property type="entry name" value="HISTIDINE KINASE"/>
    <property type="match status" value="1"/>
</dbReference>
<dbReference type="InterPro" id="IPR004358">
    <property type="entry name" value="Sig_transdc_His_kin-like_C"/>
</dbReference>
<dbReference type="Pfam" id="PF00072">
    <property type="entry name" value="Response_reg"/>
    <property type="match status" value="1"/>
</dbReference>
<dbReference type="InterPro" id="IPR003661">
    <property type="entry name" value="HisK_dim/P_dom"/>
</dbReference>
<comment type="function">
    <text evidence="7">Member of the two-component regulatory system BvgS/BvgA. Phosphorylates BvgA via a four-step phosphorelay in response to environmental signals.</text>
</comment>
<evidence type="ECO:0000256" key="7">
    <source>
        <dbReference type="ARBA" id="ARBA00058004"/>
    </source>
</evidence>
<feature type="transmembrane region" description="Helical" evidence="10">
    <location>
        <begin position="26"/>
        <end position="44"/>
    </location>
</feature>
<feature type="domain" description="Response regulatory" evidence="12">
    <location>
        <begin position="455"/>
        <end position="575"/>
    </location>
</feature>
<feature type="transmembrane region" description="Helical" evidence="10">
    <location>
        <begin position="121"/>
        <end position="140"/>
    </location>
</feature>
<feature type="domain" description="Histidine kinase" evidence="11">
    <location>
        <begin position="216"/>
        <end position="433"/>
    </location>
</feature>
<evidence type="ECO:0000256" key="5">
    <source>
        <dbReference type="ARBA" id="ARBA00023012"/>
    </source>
</evidence>
<keyword evidence="6" id="KW-0843">Virulence</keyword>
<evidence type="ECO:0000256" key="1">
    <source>
        <dbReference type="ARBA" id="ARBA00000085"/>
    </source>
</evidence>
<dbReference type="SUPFAM" id="SSF52172">
    <property type="entry name" value="CheY-like"/>
    <property type="match status" value="1"/>
</dbReference>
<feature type="modified residue" description="4-aspartylphosphate" evidence="9">
    <location>
        <position position="506"/>
    </location>
</feature>
<dbReference type="SMART" id="SM00388">
    <property type="entry name" value="HisKA"/>
    <property type="match status" value="1"/>
</dbReference>
<protein>
    <recommendedName>
        <fullName evidence="8">Virulence sensor protein BvgS</fullName>
        <ecNumber evidence="2">2.7.13.3</ecNumber>
    </recommendedName>
</protein>
<dbReference type="Pfam" id="PF00512">
    <property type="entry name" value="HisKA"/>
    <property type="match status" value="1"/>
</dbReference>
<evidence type="ECO:0000259" key="11">
    <source>
        <dbReference type="PROSITE" id="PS50109"/>
    </source>
</evidence>
<dbReference type="SMART" id="SM00387">
    <property type="entry name" value="HATPase_c"/>
    <property type="match status" value="1"/>
</dbReference>
<evidence type="ECO:0000256" key="3">
    <source>
        <dbReference type="ARBA" id="ARBA00022553"/>
    </source>
</evidence>
<dbReference type="CDD" id="cd17546">
    <property type="entry name" value="REC_hyHK_CKI1_RcsC-like"/>
    <property type="match status" value="1"/>
</dbReference>
<dbReference type="Gene3D" id="3.40.50.2300">
    <property type="match status" value="1"/>
</dbReference>
<keyword evidence="5" id="KW-0902">Two-component regulatory system</keyword>
<name>A0A315END1_9BURK</name>
<evidence type="ECO:0000256" key="2">
    <source>
        <dbReference type="ARBA" id="ARBA00012438"/>
    </source>
</evidence>
<dbReference type="SMART" id="SM00448">
    <property type="entry name" value="REC"/>
    <property type="match status" value="1"/>
</dbReference>
<dbReference type="PROSITE" id="PS50109">
    <property type="entry name" value="HIS_KIN"/>
    <property type="match status" value="1"/>
</dbReference>
<dbReference type="EC" id="2.7.13.3" evidence="2"/>
<dbReference type="InterPro" id="IPR036890">
    <property type="entry name" value="HATPase_C_sf"/>
</dbReference>
<dbReference type="Gene3D" id="1.10.287.130">
    <property type="match status" value="1"/>
</dbReference>
<reference evidence="13 14" key="1">
    <citation type="submission" date="2017-04" db="EMBL/GenBank/DDBJ databases">
        <title>Unexpected and diverse lifestyles within the genus Limnohabitans.</title>
        <authorList>
            <person name="Kasalicky V."/>
            <person name="Mehrshad M."/>
            <person name="Andrei S.-A."/>
            <person name="Salcher M."/>
            <person name="Kratochvilova H."/>
            <person name="Simek K."/>
            <person name="Ghai R."/>
        </authorList>
    </citation>
    <scope>NUCLEOTIDE SEQUENCE [LARGE SCALE GENOMIC DNA]</scope>
    <source>
        <strain evidence="13 14">MWH-C5</strain>
    </source>
</reference>
<dbReference type="PANTHER" id="PTHR45339">
    <property type="entry name" value="HYBRID SIGNAL TRANSDUCTION HISTIDINE KINASE J"/>
    <property type="match status" value="1"/>
</dbReference>
<dbReference type="Gene3D" id="3.30.565.10">
    <property type="entry name" value="Histidine kinase-like ATPase, C-terminal domain"/>
    <property type="match status" value="1"/>
</dbReference>
<dbReference type="GO" id="GO:0000155">
    <property type="term" value="F:phosphorelay sensor kinase activity"/>
    <property type="evidence" value="ECO:0007669"/>
    <property type="project" value="InterPro"/>
</dbReference>
<dbReference type="PROSITE" id="PS50110">
    <property type="entry name" value="RESPONSE_REGULATORY"/>
    <property type="match status" value="1"/>
</dbReference>
<dbReference type="RefSeq" id="WP_108402075.1">
    <property type="nucleotide sequence ID" value="NZ_NESP01000001.1"/>
</dbReference>
<organism evidence="13 14">
    <name type="scientific">Limnohabitans curvus</name>
    <dbReference type="NCBI Taxonomy" id="323423"/>
    <lineage>
        <taxon>Bacteria</taxon>
        <taxon>Pseudomonadati</taxon>
        <taxon>Pseudomonadota</taxon>
        <taxon>Betaproteobacteria</taxon>
        <taxon>Burkholderiales</taxon>
        <taxon>Comamonadaceae</taxon>
        <taxon>Limnohabitans</taxon>
    </lineage>
</organism>